<dbReference type="InterPro" id="IPR051477">
    <property type="entry name" value="Expansin_CellWall"/>
</dbReference>
<dbReference type="SUPFAM" id="SSF50685">
    <property type="entry name" value="Barwin-like endoglucanases"/>
    <property type="match status" value="1"/>
</dbReference>
<accession>A0AAW0EIL7</accession>
<organism evidence="4 5">
    <name type="scientific">Favolaschia claudopus</name>
    <dbReference type="NCBI Taxonomy" id="2862362"/>
    <lineage>
        <taxon>Eukaryota</taxon>
        <taxon>Fungi</taxon>
        <taxon>Dikarya</taxon>
        <taxon>Basidiomycota</taxon>
        <taxon>Agaricomycotina</taxon>
        <taxon>Agaricomycetes</taxon>
        <taxon>Agaricomycetidae</taxon>
        <taxon>Agaricales</taxon>
        <taxon>Marasmiineae</taxon>
        <taxon>Mycenaceae</taxon>
        <taxon>Favolaschia</taxon>
    </lineage>
</organism>
<dbReference type="Gene3D" id="2.40.40.10">
    <property type="entry name" value="RlpA-like domain"/>
    <property type="match status" value="1"/>
</dbReference>
<protein>
    <submittedName>
        <fullName evidence="4">RlpA-like double-psi beta-barrel-protein domain-containing protein-containing protein</fullName>
    </submittedName>
</protein>
<evidence type="ECO:0000313" key="5">
    <source>
        <dbReference type="Proteomes" id="UP001362999"/>
    </source>
</evidence>
<gene>
    <name evidence="4" type="ORF">R3P38DRAFT_2823038</name>
</gene>
<dbReference type="InterPro" id="IPR036908">
    <property type="entry name" value="RlpA-like_sf"/>
</dbReference>
<dbReference type="PANTHER" id="PTHR31836:SF28">
    <property type="entry name" value="SRCR DOMAIN-CONTAINING PROTEIN-RELATED"/>
    <property type="match status" value="1"/>
</dbReference>
<feature type="region of interest" description="Disordered" evidence="2">
    <location>
        <begin position="143"/>
        <end position="172"/>
    </location>
</feature>
<dbReference type="AlphaFoldDB" id="A0AAW0EIL7"/>
<reference evidence="4 5" key="1">
    <citation type="journal article" date="2024" name="J Genomics">
        <title>Draft genome sequencing and assembly of Favolaschia claudopus CIRM-BRFM 2984 isolated from oak limbs.</title>
        <authorList>
            <person name="Navarro D."/>
            <person name="Drula E."/>
            <person name="Chaduli D."/>
            <person name="Cazenave R."/>
            <person name="Ahrendt S."/>
            <person name="Wang J."/>
            <person name="Lipzen A."/>
            <person name="Daum C."/>
            <person name="Barry K."/>
            <person name="Grigoriev I.V."/>
            <person name="Favel A."/>
            <person name="Rosso M.N."/>
            <person name="Martin F."/>
        </authorList>
    </citation>
    <scope>NUCLEOTIDE SEQUENCE [LARGE SCALE GENOMIC DNA]</scope>
    <source>
        <strain evidence="4 5">CIRM-BRFM 2984</strain>
    </source>
</reference>
<evidence type="ECO:0000256" key="3">
    <source>
        <dbReference type="SAM" id="SignalP"/>
    </source>
</evidence>
<keyword evidence="5" id="KW-1185">Reference proteome</keyword>
<feature type="signal peptide" evidence="3">
    <location>
        <begin position="1"/>
        <end position="17"/>
    </location>
</feature>
<sequence length="204" mass="21425">MFSLFPFLFLLSNRATSLDKKFTFYDPGLGACGATNGDDDFIVAMNVPEFNGGASCNKEITITYNGKTAKATVVDECMSCPVGGLDLSRGLFNFFADEAEGVILGDWSFGIKETTTATTTTQEHSTTTTTTILSLAPSLAQSTTSLTTTSTTTAPATSSDLKLSPSPSPDSRVATPMYSLQVTDQINASLLSLIGILQAATKLG</sequence>
<feature type="chain" id="PRO_5043631540" evidence="3">
    <location>
        <begin position="18"/>
        <end position="204"/>
    </location>
</feature>
<name>A0AAW0EIL7_9AGAR</name>
<dbReference type="PANTHER" id="PTHR31836">
    <property type="match status" value="1"/>
</dbReference>
<evidence type="ECO:0000256" key="1">
    <source>
        <dbReference type="ARBA" id="ARBA00022729"/>
    </source>
</evidence>
<dbReference type="EMBL" id="JAWWNJ010000001">
    <property type="protein sequence ID" value="KAK7064205.1"/>
    <property type="molecule type" value="Genomic_DNA"/>
</dbReference>
<proteinExistence type="predicted"/>
<dbReference type="CDD" id="cd22191">
    <property type="entry name" value="DPBB_RlpA_EXP_N-like"/>
    <property type="match status" value="1"/>
</dbReference>
<comment type="caution">
    <text evidence="4">The sequence shown here is derived from an EMBL/GenBank/DDBJ whole genome shotgun (WGS) entry which is preliminary data.</text>
</comment>
<evidence type="ECO:0000313" key="4">
    <source>
        <dbReference type="EMBL" id="KAK7064205.1"/>
    </source>
</evidence>
<feature type="compositionally biased region" description="Low complexity" evidence="2">
    <location>
        <begin position="143"/>
        <end position="171"/>
    </location>
</feature>
<keyword evidence="1 3" id="KW-0732">Signal</keyword>
<evidence type="ECO:0000256" key="2">
    <source>
        <dbReference type="SAM" id="MobiDB-lite"/>
    </source>
</evidence>
<dbReference type="Proteomes" id="UP001362999">
    <property type="component" value="Unassembled WGS sequence"/>
</dbReference>